<proteinExistence type="predicted"/>
<organism evidence="3 4">
    <name type="scientific">Recurvomyces mirabilis</name>
    <dbReference type="NCBI Taxonomy" id="574656"/>
    <lineage>
        <taxon>Eukaryota</taxon>
        <taxon>Fungi</taxon>
        <taxon>Dikarya</taxon>
        <taxon>Ascomycota</taxon>
        <taxon>Pezizomycotina</taxon>
        <taxon>Dothideomycetes</taxon>
        <taxon>Dothideomycetidae</taxon>
        <taxon>Mycosphaerellales</taxon>
        <taxon>Teratosphaeriaceae</taxon>
        <taxon>Recurvomyces</taxon>
    </lineage>
</organism>
<protein>
    <submittedName>
        <fullName evidence="3">Uncharacterized protein</fullName>
    </submittedName>
</protein>
<keyword evidence="2" id="KW-0812">Transmembrane</keyword>
<sequence length="134" mass="15103">MGISAAGVVALIIVGVAVGVGLAWGMYITYKGKRDGGHQEEHGDPQQEQSAYMREVRLRNQEVLAGSNGTPNYNPHHRSDEGRYSYGYDHSPSSMQDEQKYDRYNYHGKAPYVAEQQAMPVMSEKQKEEDDEDY</sequence>
<keyword evidence="2" id="KW-0472">Membrane</keyword>
<evidence type="ECO:0000256" key="1">
    <source>
        <dbReference type="SAM" id="MobiDB-lite"/>
    </source>
</evidence>
<dbReference type="AlphaFoldDB" id="A0AAE0WQI6"/>
<accession>A0AAE0WQI6</accession>
<evidence type="ECO:0000256" key="2">
    <source>
        <dbReference type="SAM" id="Phobius"/>
    </source>
</evidence>
<feature type="transmembrane region" description="Helical" evidence="2">
    <location>
        <begin position="6"/>
        <end position="30"/>
    </location>
</feature>
<reference evidence="3" key="1">
    <citation type="submission" date="2023-07" db="EMBL/GenBank/DDBJ databases">
        <title>Black Yeasts Isolated from many extreme environments.</title>
        <authorList>
            <person name="Coleine C."/>
            <person name="Stajich J.E."/>
            <person name="Selbmann L."/>
        </authorList>
    </citation>
    <scope>NUCLEOTIDE SEQUENCE</scope>
    <source>
        <strain evidence="3">CCFEE 5485</strain>
    </source>
</reference>
<dbReference type="EMBL" id="JAUTXT010000012">
    <property type="protein sequence ID" value="KAK3675991.1"/>
    <property type="molecule type" value="Genomic_DNA"/>
</dbReference>
<evidence type="ECO:0000313" key="3">
    <source>
        <dbReference type="EMBL" id="KAK3675991.1"/>
    </source>
</evidence>
<dbReference type="Proteomes" id="UP001274830">
    <property type="component" value="Unassembled WGS sequence"/>
</dbReference>
<evidence type="ECO:0000313" key="4">
    <source>
        <dbReference type="Proteomes" id="UP001274830"/>
    </source>
</evidence>
<name>A0AAE0WQI6_9PEZI</name>
<comment type="caution">
    <text evidence="3">The sequence shown here is derived from an EMBL/GenBank/DDBJ whole genome shotgun (WGS) entry which is preliminary data.</text>
</comment>
<keyword evidence="2" id="KW-1133">Transmembrane helix</keyword>
<keyword evidence="4" id="KW-1185">Reference proteome</keyword>
<feature type="region of interest" description="Disordered" evidence="1">
    <location>
        <begin position="61"/>
        <end position="134"/>
    </location>
</feature>
<gene>
    <name evidence="3" type="ORF">LTR78_004183</name>
</gene>